<feature type="transmembrane region" description="Helical" evidence="6">
    <location>
        <begin position="451"/>
        <end position="475"/>
    </location>
</feature>
<dbReference type="PANTHER" id="PTHR48090">
    <property type="entry name" value="UNDECAPRENYL-PHOSPHATE 4-DEOXY-4-FORMAMIDO-L-ARABINOSE TRANSFERASE-RELATED"/>
    <property type="match status" value="1"/>
</dbReference>
<name>A0A1F2PA45_9EURY</name>
<dbReference type="Pfam" id="PF03706">
    <property type="entry name" value="LPG_synthase_TM"/>
    <property type="match status" value="1"/>
</dbReference>
<reference evidence="8" key="1">
    <citation type="submission" date="2016-05" db="EMBL/GenBank/DDBJ databases">
        <title>Microbial consortia oxidize butane by reversing methanogenesis.</title>
        <authorList>
            <person name="Laso-Perez R."/>
            <person name="Richter M."/>
            <person name="Wegener G."/>
            <person name="Musat F."/>
        </authorList>
    </citation>
    <scope>NUCLEOTIDE SEQUENCE [LARGE SCALE GENOMIC DNA]</scope>
    <source>
        <strain evidence="8">BOX2</strain>
    </source>
</reference>
<evidence type="ECO:0000256" key="5">
    <source>
        <dbReference type="ARBA" id="ARBA00023136"/>
    </source>
</evidence>
<comment type="subcellular location">
    <subcellularLocation>
        <location evidence="1">Cell membrane</location>
        <topology evidence="1">Multi-pass membrane protein</topology>
    </subcellularLocation>
</comment>
<dbReference type="NCBIfam" id="TIGR00374">
    <property type="entry name" value="flippase-like domain"/>
    <property type="match status" value="1"/>
</dbReference>
<dbReference type="Gene3D" id="3.90.550.10">
    <property type="entry name" value="Spore Coat Polysaccharide Biosynthesis Protein SpsA, Chain A"/>
    <property type="match status" value="1"/>
</dbReference>
<evidence type="ECO:0000259" key="7">
    <source>
        <dbReference type="Pfam" id="PF00535"/>
    </source>
</evidence>
<feature type="transmembrane region" description="Helical" evidence="6">
    <location>
        <begin position="359"/>
        <end position="381"/>
    </location>
</feature>
<protein>
    <submittedName>
        <fullName evidence="8">Protein belonging to Lysylphosphatidylglycerol synthetase/UPF0104</fullName>
    </submittedName>
</protein>
<keyword evidence="4 6" id="KW-1133">Transmembrane helix</keyword>
<proteinExistence type="predicted"/>
<dbReference type="InterPro" id="IPR029044">
    <property type="entry name" value="Nucleotide-diphossugar_trans"/>
</dbReference>
<feature type="transmembrane region" description="Helical" evidence="6">
    <location>
        <begin position="255"/>
        <end position="279"/>
    </location>
</feature>
<evidence type="ECO:0000256" key="4">
    <source>
        <dbReference type="ARBA" id="ARBA00022989"/>
    </source>
</evidence>
<keyword evidence="9" id="KW-1185">Reference proteome</keyword>
<dbReference type="AlphaFoldDB" id="A0A1F2PA45"/>
<dbReference type="GO" id="GO:0005886">
    <property type="term" value="C:plasma membrane"/>
    <property type="evidence" value="ECO:0007669"/>
    <property type="project" value="UniProtKB-SubCell"/>
</dbReference>
<keyword evidence="3 6" id="KW-0812">Transmembrane</keyword>
<keyword evidence="5 6" id="KW-0472">Membrane</keyword>
<dbReference type="EMBL" id="LYOS01000004">
    <property type="protein sequence ID" value="OFV67486.1"/>
    <property type="molecule type" value="Genomic_DNA"/>
</dbReference>
<feature type="transmembrane region" description="Helical" evidence="6">
    <location>
        <begin position="537"/>
        <end position="556"/>
    </location>
</feature>
<feature type="transmembrane region" description="Helical" evidence="6">
    <location>
        <begin position="285"/>
        <end position="303"/>
    </location>
</feature>
<dbReference type="InterPro" id="IPR050256">
    <property type="entry name" value="Glycosyltransferase_2"/>
</dbReference>
<evidence type="ECO:0000256" key="1">
    <source>
        <dbReference type="ARBA" id="ARBA00004651"/>
    </source>
</evidence>
<organism evidence="8 9">
    <name type="scientific">Candidatus Syntropharchaeum caldarium</name>
    <dbReference type="NCBI Taxonomy" id="1838285"/>
    <lineage>
        <taxon>Archaea</taxon>
        <taxon>Methanobacteriati</taxon>
        <taxon>Methanobacteriota</taxon>
        <taxon>Stenosarchaea group</taxon>
        <taxon>Methanomicrobia</taxon>
        <taxon>Methanosarcinales</taxon>
        <taxon>ANME-2 cluster</taxon>
        <taxon>Candidatus Syntropharchaeum</taxon>
    </lineage>
</organism>
<gene>
    <name evidence="8" type="ORF">SCAL_001404</name>
</gene>
<dbReference type="Proteomes" id="UP000186940">
    <property type="component" value="Unassembled WGS sequence"/>
</dbReference>
<accession>A0A1F2PA45</accession>
<dbReference type="CDD" id="cd04179">
    <property type="entry name" value="DPM_DPG-synthase_like"/>
    <property type="match status" value="1"/>
</dbReference>
<feature type="domain" description="Glycosyltransferase 2-like" evidence="7">
    <location>
        <begin position="4"/>
        <end position="173"/>
    </location>
</feature>
<dbReference type="Pfam" id="PF00535">
    <property type="entry name" value="Glycos_transf_2"/>
    <property type="match status" value="1"/>
</dbReference>
<feature type="transmembrane region" description="Helical" evidence="6">
    <location>
        <begin position="482"/>
        <end position="501"/>
    </location>
</feature>
<comment type="caution">
    <text evidence="8">The sequence shown here is derived from an EMBL/GenBank/DDBJ whole genome shotgun (WGS) entry which is preliminary data.</text>
</comment>
<feature type="transmembrane region" description="Helical" evidence="6">
    <location>
        <begin position="393"/>
        <end position="415"/>
    </location>
</feature>
<dbReference type="STRING" id="1838285.SCAL_001404"/>
<evidence type="ECO:0000313" key="8">
    <source>
        <dbReference type="EMBL" id="OFV67486.1"/>
    </source>
</evidence>
<evidence type="ECO:0000256" key="3">
    <source>
        <dbReference type="ARBA" id="ARBA00022692"/>
    </source>
</evidence>
<evidence type="ECO:0000256" key="6">
    <source>
        <dbReference type="SAM" id="Phobius"/>
    </source>
</evidence>
<keyword evidence="2" id="KW-1003">Cell membrane</keyword>
<evidence type="ECO:0000313" key="9">
    <source>
        <dbReference type="Proteomes" id="UP000186940"/>
    </source>
</evidence>
<dbReference type="InterPro" id="IPR001173">
    <property type="entry name" value="Glyco_trans_2-like"/>
</dbReference>
<evidence type="ECO:0000256" key="2">
    <source>
        <dbReference type="ARBA" id="ARBA00022475"/>
    </source>
</evidence>
<dbReference type="SUPFAM" id="SSF53448">
    <property type="entry name" value="Nucleotide-diphospho-sugar transferases"/>
    <property type="match status" value="1"/>
</dbReference>
<dbReference type="InterPro" id="IPR022791">
    <property type="entry name" value="L-PG_synthase/AglD"/>
</dbReference>
<sequence>MKISLVIPLQNEEENLPELINRLVPTLRSSVKTEDYELLLVNDNSTDGTATLIDRYAAEDPKIRAVHRRIAPGFGNAIKEGFRDATGDIIIPFMGDLSDDPEDIVKLVQKIEEGYDLVYGSRFIKDGSASDYSLLKLIANRAFNNLVRLLYGMQERDVTNAFKAYRKEVLERIGELEAEGFDLTVEIPLKAHIRGFKAGEVPVHWHGRTRGEAKLKLSQNGSLYGKRLLKLFIWGNTIALKDLFQQTIKGSPIHIIIALFIGLLILAGILFLSGLSGVYLSIKNANLYFFLASCLAVFMAFPLRTWRWSILLRTSGHTLPRNIIFNALLFGWFMNYLLPARVGDITRGVALKTTANVPLGVALMTIIIERILDMIMLGLLLTPALLFLAPKRFLSIGGGVSVIIFLLIFSLFLVYRFDYLITKKLKNRFAGVHDSIRELKEGLYAITKNPAAMGLCLILSLPIWIFEITSIYLAAKAVHVNIPFFSAIAAGVTTFILQALPLTPAGIGIHEGSIAGVLALFEIPLKAGTSLALLDHLARAVIVYLFGAIATVHIGFQSRRYFNRFNRQRSEDDGAP</sequence>